<dbReference type="Proteomes" id="UP000257109">
    <property type="component" value="Unassembled WGS sequence"/>
</dbReference>
<comment type="caution">
    <text evidence="4">The sequence shown here is derived from an EMBL/GenBank/DDBJ whole genome shotgun (WGS) entry which is preliminary data.</text>
</comment>
<dbReference type="AlphaFoldDB" id="A0A371G5J4"/>
<sequence length="107" mass="11898">MADTSRLELGHFGIDGVNVVLRTIKSNIGDSAIASCNYRAYFSHRSKSTPTDEFVTHLIAAILREKPPTGFSYGHYFAVMAIMYHLPISGSSILLRHVRNAMENLEV</sequence>
<dbReference type="OrthoDB" id="2102561at2759"/>
<keyword evidence="5" id="KW-1185">Reference proteome</keyword>
<feature type="transmembrane region" description="Helical" evidence="3">
    <location>
        <begin position="73"/>
        <end position="95"/>
    </location>
</feature>
<evidence type="ECO:0000256" key="3">
    <source>
        <dbReference type="SAM" id="Phobius"/>
    </source>
</evidence>
<evidence type="ECO:0000313" key="5">
    <source>
        <dbReference type="Proteomes" id="UP000257109"/>
    </source>
</evidence>
<keyword evidence="3" id="KW-0812">Transmembrane</keyword>
<organism evidence="4 5">
    <name type="scientific">Mucuna pruriens</name>
    <name type="common">Velvet bean</name>
    <name type="synonym">Dolichos pruriens</name>
    <dbReference type="NCBI Taxonomy" id="157652"/>
    <lineage>
        <taxon>Eukaryota</taxon>
        <taxon>Viridiplantae</taxon>
        <taxon>Streptophyta</taxon>
        <taxon>Embryophyta</taxon>
        <taxon>Tracheophyta</taxon>
        <taxon>Spermatophyta</taxon>
        <taxon>Magnoliopsida</taxon>
        <taxon>eudicotyledons</taxon>
        <taxon>Gunneridae</taxon>
        <taxon>Pentapetalae</taxon>
        <taxon>rosids</taxon>
        <taxon>fabids</taxon>
        <taxon>Fabales</taxon>
        <taxon>Fabaceae</taxon>
        <taxon>Papilionoideae</taxon>
        <taxon>50 kb inversion clade</taxon>
        <taxon>NPAAA clade</taxon>
        <taxon>indigoferoid/millettioid clade</taxon>
        <taxon>Phaseoleae</taxon>
        <taxon>Mucuna</taxon>
    </lineage>
</organism>
<keyword evidence="3" id="KW-1133">Transmembrane helix</keyword>
<dbReference type="PANTHER" id="PTHR44169:SF6">
    <property type="entry name" value="NADPH-DEPENDENT 1-ACYLDIHYDROXYACETONE PHOSPHATE REDUCTASE"/>
    <property type="match status" value="1"/>
</dbReference>
<gene>
    <name evidence="4" type="ORF">CR513_32939</name>
</gene>
<keyword evidence="3" id="KW-0472">Membrane</keyword>
<keyword evidence="2" id="KW-0560">Oxidoreductase</keyword>
<evidence type="ECO:0000256" key="2">
    <source>
        <dbReference type="ARBA" id="ARBA00023002"/>
    </source>
</evidence>
<dbReference type="EMBL" id="QJKJ01006695">
    <property type="protein sequence ID" value="RDX85812.1"/>
    <property type="molecule type" value="Genomic_DNA"/>
</dbReference>
<protein>
    <submittedName>
        <fullName evidence="4">Uncharacterized protein</fullName>
    </submittedName>
</protein>
<dbReference type="GO" id="GO:0005783">
    <property type="term" value="C:endoplasmic reticulum"/>
    <property type="evidence" value="ECO:0007669"/>
    <property type="project" value="TreeGrafter"/>
</dbReference>
<dbReference type="STRING" id="157652.A0A371G5J4"/>
<dbReference type="GO" id="GO:0016491">
    <property type="term" value="F:oxidoreductase activity"/>
    <property type="evidence" value="ECO:0007669"/>
    <property type="project" value="UniProtKB-KW"/>
</dbReference>
<accession>A0A371G5J4</accession>
<feature type="non-terminal residue" evidence="4">
    <location>
        <position position="1"/>
    </location>
</feature>
<dbReference type="PANTHER" id="PTHR44169">
    <property type="entry name" value="NADPH-DEPENDENT 1-ACYLDIHYDROXYACETONE PHOSPHATE REDUCTASE"/>
    <property type="match status" value="1"/>
</dbReference>
<comment type="similarity">
    <text evidence="1">Belongs to the short-chain dehydrogenases/reductases (SDR) family.</text>
</comment>
<evidence type="ECO:0000313" key="4">
    <source>
        <dbReference type="EMBL" id="RDX85812.1"/>
    </source>
</evidence>
<proteinExistence type="inferred from homology"/>
<name>A0A371G5J4_MUCPR</name>
<reference evidence="4" key="1">
    <citation type="submission" date="2018-05" db="EMBL/GenBank/DDBJ databases">
        <title>Draft genome of Mucuna pruriens seed.</title>
        <authorList>
            <person name="Nnadi N.E."/>
            <person name="Vos R."/>
            <person name="Hasami M.H."/>
            <person name="Devisetty U.K."/>
            <person name="Aguiy J.C."/>
        </authorList>
    </citation>
    <scope>NUCLEOTIDE SEQUENCE [LARGE SCALE GENOMIC DNA]</scope>
    <source>
        <strain evidence="4">JCA_2017</strain>
    </source>
</reference>
<evidence type="ECO:0000256" key="1">
    <source>
        <dbReference type="ARBA" id="ARBA00006484"/>
    </source>
</evidence>